<protein>
    <recommendedName>
        <fullName evidence="4">Carbonic anhydrase</fullName>
        <ecNumber evidence="4">4.2.1.1</ecNumber>
    </recommendedName>
</protein>
<dbReference type="GO" id="GO:0004089">
    <property type="term" value="F:carbonate dehydratase activity"/>
    <property type="evidence" value="ECO:0007669"/>
    <property type="project" value="UniProtKB-UniRule"/>
</dbReference>
<evidence type="ECO:0000256" key="4">
    <source>
        <dbReference type="RuleBase" id="RU367011"/>
    </source>
</evidence>
<reference evidence="6" key="3">
    <citation type="journal article" date="2013" name="Nucleic Acids Res.">
        <title>The genome of Anopheles darlingi, the main neotropical malaria vector.</title>
        <authorList>
            <person name="Marinotti O."/>
            <person name="Cerqueira G.C."/>
            <person name="de Almeida L.G."/>
            <person name="Ferro M.I."/>
            <person name="Loreto E.L."/>
            <person name="Zaha A."/>
            <person name="Teixeira S.M."/>
            <person name="Wespiser A.R."/>
            <person name="Almeida E Silva A."/>
            <person name="Schlindwein A.D."/>
            <person name="Pacheco A.C."/>
            <person name="Silva A.L."/>
            <person name="Graveley B.R."/>
            <person name="Walenz B.P."/>
            <person name="Lima Bde A."/>
            <person name="Ribeiro C.A."/>
            <person name="Nunes-Silva C.G."/>
            <person name="de Carvalho C.R."/>
            <person name="Soares C.M."/>
            <person name="de Menezes C.B."/>
            <person name="Matiolli C."/>
            <person name="Caffrey D."/>
            <person name="Araujo D.A."/>
            <person name="de Oliveira D.M."/>
            <person name="Golenbock D."/>
            <person name="Grisard E.C."/>
            <person name="Fantinatti-Garboggini F."/>
            <person name="de Carvalho F.M."/>
            <person name="Barcellos F.G."/>
            <person name="Prosdocimi F."/>
            <person name="May G."/>
            <person name="Azevedo Junior G.M."/>
            <person name="Guimaraes G.M."/>
            <person name="Goldman G.H."/>
            <person name="Padilha I.Q."/>
            <person name="Batista Jda S."/>
            <person name="Ferro J.A."/>
            <person name="Ribeiro J.M."/>
            <person name="Fietto J.L."/>
            <person name="Dabbas K.M."/>
            <person name="Cerdeira L."/>
            <person name="Agnez-Lima L.F."/>
            <person name="Brocchi M."/>
            <person name="de Carvalho M.O."/>
            <person name="Teixeira Mde M."/>
            <person name="Diniz Maia Mde M."/>
            <person name="Goldman M.H."/>
            <person name="Cruz Schneider M.P."/>
            <person name="Felipe M.S."/>
            <person name="Hungria M."/>
            <person name="Nicolas M.F."/>
            <person name="Pereira M."/>
            <person name="Montes M.A."/>
            <person name="Cantao M.E."/>
            <person name="Vincentz M."/>
            <person name="Rafael M.S."/>
            <person name="Silverman N."/>
            <person name="Stoco P.H."/>
            <person name="Souza R.C."/>
            <person name="Vicentini R."/>
            <person name="Gazzinelli R.T."/>
            <person name="Neves Rde O."/>
            <person name="Silva R."/>
            <person name="Astolfi-Filho S."/>
            <person name="Maciel T.E."/>
            <person name="Urmenyi T.P."/>
            <person name="Tadei W.P."/>
            <person name="Camargo E.P."/>
            <person name="de Vasconcelos A.T."/>
        </authorList>
    </citation>
    <scope>NUCLEOTIDE SEQUENCE</scope>
</reference>
<organism evidence="6">
    <name type="scientific">Anopheles darlingi</name>
    <name type="common">Mosquito</name>
    <dbReference type="NCBI Taxonomy" id="43151"/>
    <lineage>
        <taxon>Eukaryota</taxon>
        <taxon>Metazoa</taxon>
        <taxon>Ecdysozoa</taxon>
        <taxon>Arthropoda</taxon>
        <taxon>Hexapoda</taxon>
        <taxon>Insecta</taxon>
        <taxon>Pterygota</taxon>
        <taxon>Neoptera</taxon>
        <taxon>Endopterygota</taxon>
        <taxon>Diptera</taxon>
        <taxon>Nematocera</taxon>
        <taxon>Culicoidea</taxon>
        <taxon>Culicidae</taxon>
        <taxon>Anophelinae</taxon>
        <taxon>Anopheles</taxon>
    </lineage>
</organism>
<dbReference type="GO" id="GO:0005737">
    <property type="term" value="C:cytoplasm"/>
    <property type="evidence" value="ECO:0007669"/>
    <property type="project" value="TreeGrafter"/>
</dbReference>
<dbReference type="eggNOG" id="KOG0382">
    <property type="taxonomic scope" value="Eukaryota"/>
</dbReference>
<comment type="function">
    <text evidence="4">Reversible hydration of carbon dioxide.</text>
</comment>
<dbReference type="SUPFAM" id="SSF51069">
    <property type="entry name" value="Carbonic anhydrase"/>
    <property type="match status" value="1"/>
</dbReference>
<dbReference type="InterPro" id="IPR018338">
    <property type="entry name" value="Carbonic_anhydrase_a-class_CS"/>
</dbReference>
<dbReference type="EnsemblMetazoa" id="ADAC006567-RA">
    <property type="protein sequence ID" value="ADAC006567-PA"/>
    <property type="gene ID" value="ADAC006567"/>
</dbReference>
<reference evidence="6" key="2">
    <citation type="submission" date="2010-05" db="EMBL/GenBank/DDBJ databases">
        <authorList>
            <person name="Almeida L.G."/>
            <person name="Nicolas M.F."/>
            <person name="Souza R.C."/>
            <person name="Vasconcelos A.T.R."/>
        </authorList>
    </citation>
    <scope>NUCLEOTIDE SEQUENCE</scope>
</reference>
<dbReference type="PROSITE" id="PS00162">
    <property type="entry name" value="ALPHA_CA_1"/>
    <property type="match status" value="1"/>
</dbReference>
<dbReference type="Gene3D" id="3.10.200.10">
    <property type="entry name" value="Alpha carbonic anhydrase"/>
    <property type="match status" value="1"/>
</dbReference>
<keyword evidence="4" id="KW-0456">Lyase</keyword>
<keyword evidence="4" id="KW-0732">Signal</keyword>
<reference evidence="6 8" key="1">
    <citation type="journal article" date="2010" name="BMC Genomics">
        <title>Combination of measures distinguishes pre-miRNAs from other stem-loops in the genome of the newly sequenced Anopheles darlingi.</title>
        <authorList>
            <person name="Mendes N.D."/>
            <person name="Freitas A.T."/>
            <person name="Vasconcelos A.T."/>
            <person name="Sagot M.F."/>
        </authorList>
    </citation>
    <scope>NUCLEOTIDE SEQUENCE</scope>
</reference>
<evidence type="ECO:0000259" key="5">
    <source>
        <dbReference type="PROSITE" id="PS51144"/>
    </source>
</evidence>
<name>W5JCD6_ANODA</name>
<gene>
    <name evidence="6" type="ORF">AND_006567</name>
</gene>
<proteinExistence type="inferred from homology"/>
<accession>W5JCD6</accession>
<dbReference type="PANTHER" id="PTHR18952:SF124">
    <property type="entry name" value="CARBONIC ANHYDRASE 7"/>
    <property type="match status" value="1"/>
</dbReference>
<dbReference type="InterPro" id="IPR036398">
    <property type="entry name" value="CA_dom_sf"/>
</dbReference>
<dbReference type="HOGENOM" id="CLU_039326_2_0_1"/>
<dbReference type="InterPro" id="IPR023561">
    <property type="entry name" value="Carbonic_anhydrase_a-class"/>
</dbReference>
<evidence type="ECO:0000256" key="2">
    <source>
        <dbReference type="ARBA" id="ARBA00022723"/>
    </source>
</evidence>
<evidence type="ECO:0000256" key="1">
    <source>
        <dbReference type="ARBA" id="ARBA00010718"/>
    </source>
</evidence>
<dbReference type="CDD" id="cd00326">
    <property type="entry name" value="alpha_CA"/>
    <property type="match status" value="1"/>
</dbReference>
<keyword evidence="2 4" id="KW-0479">Metal-binding</keyword>
<dbReference type="EC" id="4.2.1.1" evidence="4"/>
<dbReference type="VEuPathDB" id="VectorBase:ADAR2_004118"/>
<keyword evidence="8" id="KW-1185">Reference proteome</keyword>
<dbReference type="PROSITE" id="PS51144">
    <property type="entry name" value="ALPHA_CA_2"/>
    <property type="match status" value="1"/>
</dbReference>
<reference evidence="7" key="4">
    <citation type="submission" date="2015-06" db="UniProtKB">
        <authorList>
            <consortium name="EnsemblMetazoa"/>
        </authorList>
    </citation>
    <scope>IDENTIFICATION</scope>
</reference>
<dbReference type="GO" id="GO:0008270">
    <property type="term" value="F:zinc ion binding"/>
    <property type="evidence" value="ECO:0007669"/>
    <property type="project" value="UniProtKB-UniRule"/>
</dbReference>
<keyword evidence="3 4" id="KW-0862">Zinc</keyword>
<dbReference type="EMBL" id="ADMH02001618">
    <property type="protein sequence ID" value="ETN61766.1"/>
    <property type="molecule type" value="Genomic_DNA"/>
</dbReference>
<dbReference type="STRING" id="43151.W5JCD6"/>
<dbReference type="InterPro" id="IPR001148">
    <property type="entry name" value="CA_dom"/>
</dbReference>
<evidence type="ECO:0000256" key="3">
    <source>
        <dbReference type="ARBA" id="ARBA00022833"/>
    </source>
</evidence>
<feature type="chain" id="PRO_5010155190" description="Carbonic anhydrase" evidence="4">
    <location>
        <begin position="19"/>
        <end position="323"/>
    </location>
</feature>
<dbReference type="VEuPathDB" id="VectorBase:ADAC006567"/>
<evidence type="ECO:0000313" key="8">
    <source>
        <dbReference type="Proteomes" id="UP000000673"/>
    </source>
</evidence>
<dbReference type="OMA" id="WSHSIND"/>
<dbReference type="Proteomes" id="UP000000673">
    <property type="component" value="Unassembled WGS sequence"/>
</dbReference>
<dbReference type="PANTHER" id="PTHR18952">
    <property type="entry name" value="CARBONIC ANHYDRASE"/>
    <property type="match status" value="1"/>
</dbReference>
<dbReference type="Pfam" id="PF00194">
    <property type="entry name" value="Carb_anhydrase"/>
    <property type="match status" value="1"/>
</dbReference>
<feature type="domain" description="Alpha-carbonic anhydrase" evidence="5">
    <location>
        <begin position="61"/>
        <end position="323"/>
    </location>
</feature>
<sequence>MSALCLSLLLACQPVVYGRGRAYDGENNGFWLSGYPHPNDVGYDPDVNYGNRVTSKPKGAPSWTYSIDDAIGPPNWGIVAPACSGTYQSPINIVSKESLFVRRKLPLELDGLRNLPGAMKVENEGTSVKFTPQWNGRTRPALRGGPLKNKYIFEQFHFHWGPDNTVGSEHTLDGKQFPLEVHLVFYNGLYKSFDEAKAEVDGLAVIGFLYDVIPNSADYSFNIWSNYLPQVRQPHSKAQLSYSKSFSLAHVIGEMGWPFYSYSGSLTTPPCLETVTWIVASKRLAVTEREMKLFRATLGEDGRPLLLNYRPTQPINNRRVFRY</sequence>
<comment type="catalytic activity">
    <reaction evidence="4">
        <text>hydrogencarbonate + H(+) = CO2 + H2O</text>
        <dbReference type="Rhea" id="RHEA:10748"/>
        <dbReference type="ChEBI" id="CHEBI:15377"/>
        <dbReference type="ChEBI" id="CHEBI:15378"/>
        <dbReference type="ChEBI" id="CHEBI:16526"/>
        <dbReference type="ChEBI" id="CHEBI:17544"/>
        <dbReference type="EC" id="4.2.1.1"/>
    </reaction>
</comment>
<feature type="signal peptide" evidence="4">
    <location>
        <begin position="1"/>
        <end position="18"/>
    </location>
</feature>
<dbReference type="SMART" id="SM01057">
    <property type="entry name" value="Carb_anhydrase"/>
    <property type="match status" value="1"/>
</dbReference>
<comment type="cofactor">
    <cofactor evidence="4">
        <name>Zn(2+)</name>
        <dbReference type="ChEBI" id="CHEBI:29105"/>
    </cofactor>
</comment>
<dbReference type="AlphaFoldDB" id="W5JCD6"/>
<evidence type="ECO:0000313" key="7">
    <source>
        <dbReference type="EnsemblMetazoa" id="ADAC006567-PA"/>
    </source>
</evidence>
<evidence type="ECO:0000313" key="6">
    <source>
        <dbReference type="EMBL" id="ETN61766.1"/>
    </source>
</evidence>
<comment type="similarity">
    <text evidence="1 4">Belongs to the alpha-carbonic anhydrase family.</text>
</comment>